<protein>
    <recommendedName>
        <fullName evidence="3 4">Vacuolar fusion protein MON1</fullName>
    </recommendedName>
</protein>
<evidence type="ECO:0000256" key="3">
    <source>
        <dbReference type="ARBA" id="ARBA00018132"/>
    </source>
</evidence>
<dbReference type="InterPro" id="IPR043972">
    <property type="entry name" value="FUZ/MON1/HPS1_longin_1"/>
</dbReference>
<dbReference type="VEuPathDB" id="FungiDB:TRICI_000233"/>
<proteinExistence type="inferred from homology"/>
<evidence type="ECO:0000256" key="1">
    <source>
        <dbReference type="ARBA" id="ARBA00004380"/>
    </source>
</evidence>
<dbReference type="Proteomes" id="UP000761534">
    <property type="component" value="Unassembled WGS sequence"/>
</dbReference>
<comment type="function">
    <text evidence="4">Required for multiple vacuole delivery pathways including the cytoplasm to vacuole transport (Cvt), autophagy, pexophagy and endocytosis.</text>
</comment>
<accession>A0A642VE19</accession>
<keyword evidence="4" id="KW-0072">Autophagy</keyword>
<keyword evidence="10" id="KW-1185">Reference proteome</keyword>
<evidence type="ECO:0000259" key="7">
    <source>
        <dbReference type="Pfam" id="PF19037"/>
    </source>
</evidence>
<dbReference type="GO" id="GO:0006623">
    <property type="term" value="P:protein targeting to vacuole"/>
    <property type="evidence" value="ECO:0007669"/>
    <property type="project" value="UniProtKB-UniRule"/>
</dbReference>
<dbReference type="EMBL" id="SWFS01000024">
    <property type="protein sequence ID" value="KAA8917632.1"/>
    <property type="molecule type" value="Genomic_DNA"/>
</dbReference>
<feature type="domain" description="FUZ/MON1/HPS1 third Longin" evidence="8">
    <location>
        <begin position="422"/>
        <end position="525"/>
    </location>
</feature>
<keyword evidence="4" id="KW-0472">Membrane</keyword>
<dbReference type="GO" id="GO:0035658">
    <property type="term" value="C:Mon1-Ccz1 complex"/>
    <property type="evidence" value="ECO:0007669"/>
    <property type="project" value="TreeGrafter"/>
</dbReference>
<dbReference type="AlphaFoldDB" id="A0A642VE19"/>
<dbReference type="Pfam" id="PF19037">
    <property type="entry name" value="Fuz_longin_2"/>
    <property type="match status" value="1"/>
</dbReference>
<feature type="domain" description="FUZ/MON1/HPS1 second Longin" evidence="7">
    <location>
        <begin position="295"/>
        <end position="390"/>
    </location>
</feature>
<comment type="similarity">
    <text evidence="2 4">Belongs to the MON1/SAND family.</text>
</comment>
<dbReference type="Pfam" id="PF19038">
    <property type="entry name" value="Fuz_longin_3"/>
    <property type="match status" value="1"/>
</dbReference>
<evidence type="ECO:0000313" key="10">
    <source>
        <dbReference type="Proteomes" id="UP000761534"/>
    </source>
</evidence>
<keyword evidence="4" id="KW-0926">Vacuole</keyword>
<evidence type="ECO:0000256" key="4">
    <source>
        <dbReference type="RuleBase" id="RU367048"/>
    </source>
</evidence>
<feature type="compositionally biased region" description="Basic and acidic residues" evidence="5">
    <location>
        <begin position="1"/>
        <end position="22"/>
    </location>
</feature>
<reference evidence="9" key="1">
    <citation type="journal article" date="2019" name="G3 (Bethesda)">
        <title>Genome Assemblies of Two Rare Opportunistic Yeast Pathogens: Diutina rugosa (syn. Candida rugosa) and Trichomonascus ciferrii (syn. Candida ciferrii).</title>
        <authorList>
            <person name="Mixao V."/>
            <person name="Saus E."/>
            <person name="Hansen A.P."/>
            <person name="Lass-Florl C."/>
            <person name="Gabaldon T."/>
        </authorList>
    </citation>
    <scope>NUCLEOTIDE SEQUENCE</scope>
    <source>
        <strain evidence="9">CBS 4856</strain>
    </source>
</reference>
<evidence type="ECO:0000259" key="8">
    <source>
        <dbReference type="Pfam" id="PF19038"/>
    </source>
</evidence>
<organism evidence="9 10">
    <name type="scientific">Trichomonascus ciferrii</name>
    <dbReference type="NCBI Taxonomy" id="44093"/>
    <lineage>
        <taxon>Eukaryota</taxon>
        <taxon>Fungi</taxon>
        <taxon>Dikarya</taxon>
        <taxon>Ascomycota</taxon>
        <taxon>Saccharomycotina</taxon>
        <taxon>Dipodascomycetes</taxon>
        <taxon>Dipodascales</taxon>
        <taxon>Trichomonascaceae</taxon>
        <taxon>Trichomonascus</taxon>
        <taxon>Trichomonascus ciferrii complex</taxon>
    </lineage>
</organism>
<evidence type="ECO:0000313" key="9">
    <source>
        <dbReference type="EMBL" id="KAA8917632.1"/>
    </source>
</evidence>
<dbReference type="GO" id="GO:0016192">
    <property type="term" value="P:vesicle-mediated transport"/>
    <property type="evidence" value="ECO:0007669"/>
    <property type="project" value="InterPro"/>
</dbReference>
<dbReference type="GO" id="GO:0006914">
    <property type="term" value="P:autophagy"/>
    <property type="evidence" value="ECO:0007669"/>
    <property type="project" value="UniProtKB-UniRule"/>
</dbReference>
<dbReference type="PANTHER" id="PTHR13027:SF7">
    <property type="entry name" value="VACUOLAR FUSION PROTEIN MON1 HOMOLOG"/>
    <property type="match status" value="1"/>
</dbReference>
<dbReference type="PANTHER" id="PTHR13027">
    <property type="entry name" value="SAND PROTEIN-RELATED"/>
    <property type="match status" value="1"/>
</dbReference>
<gene>
    <name evidence="9" type="ORF">TRICI_000233</name>
</gene>
<evidence type="ECO:0000256" key="5">
    <source>
        <dbReference type="SAM" id="MobiDB-lite"/>
    </source>
</evidence>
<keyword evidence="4" id="KW-0653">Protein transport</keyword>
<dbReference type="OrthoDB" id="272411at2759"/>
<feature type="region of interest" description="Disordered" evidence="5">
    <location>
        <begin position="1"/>
        <end position="82"/>
    </location>
</feature>
<dbReference type="InterPro" id="IPR043970">
    <property type="entry name" value="FUZ/MON1/HPS1_longin_3"/>
</dbReference>
<dbReference type="GO" id="GO:0000329">
    <property type="term" value="C:fungal-type vacuole membrane"/>
    <property type="evidence" value="ECO:0007669"/>
    <property type="project" value="TreeGrafter"/>
</dbReference>
<comment type="subcellular location">
    <subcellularLocation>
        <location evidence="4">Endosome</location>
        <location evidence="4">Multivesicular body membrane</location>
        <topology evidence="4">Peripheral membrane protein</topology>
    </subcellularLocation>
    <subcellularLocation>
        <location evidence="1 4">Prevacuolar compartment membrane</location>
        <topology evidence="1 4">Peripheral membrane protein</topology>
    </subcellularLocation>
    <subcellularLocation>
        <location evidence="4">Vacuole membrane</location>
        <topology evidence="4">Peripheral membrane protein</topology>
    </subcellularLocation>
</comment>
<dbReference type="InterPro" id="IPR043971">
    <property type="entry name" value="FUZ/MON1/HPS1_longin_2"/>
</dbReference>
<evidence type="ECO:0000259" key="6">
    <source>
        <dbReference type="Pfam" id="PF19036"/>
    </source>
</evidence>
<feature type="domain" description="FUZ/MON1/HPS1 first Longin" evidence="6">
    <location>
        <begin position="130"/>
        <end position="253"/>
    </location>
</feature>
<dbReference type="PRINTS" id="PR01546">
    <property type="entry name" value="YEAST73DUF"/>
</dbReference>
<keyword evidence="4" id="KW-0813">Transport</keyword>
<sequence length="536" mass="60878">MEEDYVKEREGMSGEEERERSPNRSILETFTEGDSGDLQALPTTGVSITGAVATSTDGDSSSENGEFPSLNSNLDENRSNEEEEVVSTMLSEVLSEERAASMSGETIEEESFGEADSPIDDMDMFLSQRKQYFILSKAGKPIYSMHGTDELISGYMGIIQTIISYFDDENDKSKRLRSFKAGKALFIISIEDPLILIAIDKLGQSESQLRAQLNMLYAQILSTLTKSQISKVFEGRYNFDLRQLLGGTEKFLNAMTREMDQGSPSILLGALECLRLRKRIRDKINNVLIDCRTSNLLYGMIVADARLVSVIRPRRHSLHPPDLYLVFSMLFNTTVFKDGEEHWVPICLPNFNSSGFLYAYIHFFAPETALVLISPDKNAFFELQEAKVNILNEMKEKQLIDPIQQSIKKGRFKCMDIPAPLIRHFLYKSKQNVQFVMPSFEPHFYEKHSKQRLLYLYHQLHGIAHTRQQYAGGNLKIFHSVRQNLTALAWLTPSFEIYCVTGAPTTKDAISQTVRQVVSWIKQQEERLFVIGGAVF</sequence>
<dbReference type="InterPro" id="IPR004353">
    <property type="entry name" value="Mon1"/>
</dbReference>
<evidence type="ECO:0000256" key="2">
    <source>
        <dbReference type="ARBA" id="ARBA00008968"/>
    </source>
</evidence>
<dbReference type="Pfam" id="PF19036">
    <property type="entry name" value="Fuz_longin_1"/>
    <property type="match status" value="1"/>
</dbReference>
<feature type="compositionally biased region" description="Polar residues" evidence="5">
    <location>
        <begin position="41"/>
        <end position="64"/>
    </location>
</feature>
<keyword evidence="4" id="KW-0967">Endosome</keyword>
<dbReference type="GO" id="GO:0032585">
    <property type="term" value="C:multivesicular body membrane"/>
    <property type="evidence" value="ECO:0007669"/>
    <property type="project" value="UniProtKB-SubCell"/>
</dbReference>
<name>A0A642VE19_9ASCO</name>
<comment type="caution">
    <text evidence="9">The sequence shown here is derived from an EMBL/GenBank/DDBJ whole genome shotgun (WGS) entry which is preliminary data.</text>
</comment>